<evidence type="ECO:0000259" key="2">
    <source>
        <dbReference type="Pfam" id="PF00582"/>
    </source>
</evidence>
<proteinExistence type="inferred from homology"/>
<dbReference type="InterPro" id="IPR006016">
    <property type="entry name" value="UspA"/>
</dbReference>
<dbReference type="Proteomes" id="UP000245670">
    <property type="component" value="Unassembled WGS sequence"/>
</dbReference>
<dbReference type="PANTHER" id="PTHR46268:SF6">
    <property type="entry name" value="UNIVERSAL STRESS PROTEIN UP12"/>
    <property type="match status" value="1"/>
</dbReference>
<dbReference type="PANTHER" id="PTHR46268">
    <property type="entry name" value="STRESS RESPONSE PROTEIN NHAX"/>
    <property type="match status" value="1"/>
</dbReference>
<gene>
    <name evidence="3" type="ORF">DIS07_10630</name>
</gene>
<organism evidence="3 4">
    <name type="scientific">Polaribacter aquimarinus</name>
    <dbReference type="NCBI Taxonomy" id="2100726"/>
    <lineage>
        <taxon>Bacteria</taxon>
        <taxon>Pseudomonadati</taxon>
        <taxon>Bacteroidota</taxon>
        <taxon>Flavobacteriia</taxon>
        <taxon>Flavobacteriales</taxon>
        <taxon>Flavobacteriaceae</taxon>
    </lineage>
</organism>
<comment type="similarity">
    <text evidence="1">Belongs to the universal stress protein A family.</text>
</comment>
<sequence>MQKIHKILIGFAFSPNLKANIFEAVRLANMFDAQLVGVHVGTKSNQKKTDLNVLLSEADKLKNPFKSIWKEGNPVKVILETCSQERIDLLILGAIQKENLLKYYVGSIARKITRKAPCSVLLLIKPSLERVSCKHIVVNGLKDEKTEETIKTAFVVSKYLECTKITIVEEVSQEELHVKVNDDKTLRKANIAKERLTTREDQRVKHILEDIKSKNITVKTQSIFGKRGYSIGHYAKIKRADLLVMNAPNKLGIFDRIFPHDIEYILSELPTDVLIVK</sequence>
<dbReference type="EMBL" id="QFFG01000004">
    <property type="protein sequence ID" value="PWG04918.1"/>
    <property type="molecule type" value="Genomic_DNA"/>
</dbReference>
<accession>A0A2U2J997</accession>
<keyword evidence="4" id="KW-1185">Reference proteome</keyword>
<dbReference type="OrthoDB" id="946689at2"/>
<protein>
    <submittedName>
        <fullName evidence="3">Universal stress protein UspA</fullName>
    </submittedName>
</protein>
<dbReference type="RefSeq" id="WP_109405234.1">
    <property type="nucleotide sequence ID" value="NZ_QFFG01000004.1"/>
</dbReference>
<evidence type="ECO:0000313" key="4">
    <source>
        <dbReference type="Proteomes" id="UP000245670"/>
    </source>
</evidence>
<dbReference type="CDD" id="cd00293">
    <property type="entry name" value="USP-like"/>
    <property type="match status" value="1"/>
</dbReference>
<name>A0A2U2J997_9FLAO</name>
<comment type="caution">
    <text evidence="3">The sequence shown here is derived from an EMBL/GenBank/DDBJ whole genome shotgun (WGS) entry which is preliminary data.</text>
</comment>
<dbReference type="InterPro" id="IPR014729">
    <property type="entry name" value="Rossmann-like_a/b/a_fold"/>
</dbReference>
<dbReference type="SUPFAM" id="SSF52402">
    <property type="entry name" value="Adenine nucleotide alpha hydrolases-like"/>
    <property type="match status" value="2"/>
</dbReference>
<dbReference type="Pfam" id="PF00582">
    <property type="entry name" value="Usp"/>
    <property type="match status" value="1"/>
</dbReference>
<dbReference type="Gene3D" id="3.40.50.620">
    <property type="entry name" value="HUPs"/>
    <property type="match status" value="2"/>
</dbReference>
<feature type="domain" description="UspA" evidence="2">
    <location>
        <begin position="64"/>
        <end position="122"/>
    </location>
</feature>
<reference evidence="3 4" key="1">
    <citation type="submission" date="2018-05" db="EMBL/GenBank/DDBJ databases">
        <title>Polaribacter aquimarinus sp. nov., isolated from sediment in a sediment of sea.</title>
        <authorList>
            <person name="Lu D."/>
        </authorList>
    </citation>
    <scope>NUCLEOTIDE SEQUENCE [LARGE SCALE GENOMIC DNA]</scope>
    <source>
        <strain evidence="3 4">ZY113</strain>
    </source>
</reference>
<evidence type="ECO:0000256" key="1">
    <source>
        <dbReference type="ARBA" id="ARBA00008791"/>
    </source>
</evidence>
<dbReference type="AlphaFoldDB" id="A0A2U2J997"/>
<evidence type="ECO:0000313" key="3">
    <source>
        <dbReference type="EMBL" id="PWG04918.1"/>
    </source>
</evidence>